<dbReference type="EMBL" id="JAMYWD010000010">
    <property type="protein sequence ID" value="KAJ4958392.1"/>
    <property type="molecule type" value="Genomic_DNA"/>
</dbReference>
<evidence type="ECO:0000313" key="2">
    <source>
        <dbReference type="Proteomes" id="UP001141806"/>
    </source>
</evidence>
<dbReference type="Proteomes" id="UP001141806">
    <property type="component" value="Unassembled WGS sequence"/>
</dbReference>
<reference evidence="1" key="1">
    <citation type="journal article" date="2023" name="Plant J.">
        <title>The genome of the king protea, Protea cynaroides.</title>
        <authorList>
            <person name="Chang J."/>
            <person name="Duong T.A."/>
            <person name="Schoeman C."/>
            <person name="Ma X."/>
            <person name="Roodt D."/>
            <person name="Barker N."/>
            <person name="Li Z."/>
            <person name="Van de Peer Y."/>
            <person name="Mizrachi E."/>
        </authorList>
    </citation>
    <scope>NUCLEOTIDE SEQUENCE</scope>
    <source>
        <tissue evidence="1">Young leaves</tissue>
    </source>
</reference>
<keyword evidence="2" id="KW-1185">Reference proteome</keyword>
<organism evidence="1 2">
    <name type="scientific">Protea cynaroides</name>
    <dbReference type="NCBI Taxonomy" id="273540"/>
    <lineage>
        <taxon>Eukaryota</taxon>
        <taxon>Viridiplantae</taxon>
        <taxon>Streptophyta</taxon>
        <taxon>Embryophyta</taxon>
        <taxon>Tracheophyta</taxon>
        <taxon>Spermatophyta</taxon>
        <taxon>Magnoliopsida</taxon>
        <taxon>Proteales</taxon>
        <taxon>Proteaceae</taxon>
        <taxon>Protea</taxon>
    </lineage>
</organism>
<sequence length="143" mass="14756">MASDGSDQTETIRQSETDACNAWIALAMASVGSNQVSSHVNGAAGMELNSHSQILLMLVAPMRFSDAEGLFLQSGVSTGQAEGDLSVMNAISVLSHMCSSGVAEARTPFSGVDGGAGSDDLWCIDGVVTAPKRGKTKSVKCHH</sequence>
<name>A0A9Q0H6D1_9MAGN</name>
<proteinExistence type="predicted"/>
<gene>
    <name evidence="1" type="ORF">NE237_025503</name>
</gene>
<protein>
    <submittedName>
        <fullName evidence="1">Uncharacterized protein</fullName>
    </submittedName>
</protein>
<accession>A0A9Q0H6D1</accession>
<comment type="caution">
    <text evidence="1">The sequence shown here is derived from an EMBL/GenBank/DDBJ whole genome shotgun (WGS) entry which is preliminary data.</text>
</comment>
<dbReference type="AlphaFoldDB" id="A0A9Q0H6D1"/>
<evidence type="ECO:0000313" key="1">
    <source>
        <dbReference type="EMBL" id="KAJ4958392.1"/>
    </source>
</evidence>